<organism evidence="1">
    <name type="scientific">Podoviridae sp. ctXBg1</name>
    <dbReference type="NCBI Taxonomy" id="2827739"/>
    <lineage>
        <taxon>Viruses</taxon>
        <taxon>Duplodnaviria</taxon>
        <taxon>Heunggongvirae</taxon>
        <taxon>Uroviricota</taxon>
        <taxon>Caudoviricetes</taxon>
    </lineage>
</organism>
<name>A0A8S5SS08_9CAUD</name>
<dbReference type="EMBL" id="BK032653">
    <property type="protein sequence ID" value="DAF53471.1"/>
    <property type="molecule type" value="Genomic_DNA"/>
</dbReference>
<evidence type="ECO:0000313" key="1">
    <source>
        <dbReference type="EMBL" id="DAF53471.1"/>
    </source>
</evidence>
<reference evidence="1" key="1">
    <citation type="journal article" date="2021" name="Proc. Natl. Acad. Sci. U.S.A.">
        <title>A Catalog of Tens of Thousands of Viruses from Human Metagenomes Reveals Hidden Associations with Chronic Diseases.</title>
        <authorList>
            <person name="Tisza M.J."/>
            <person name="Buck C.B."/>
        </authorList>
    </citation>
    <scope>NUCLEOTIDE SEQUENCE</scope>
    <source>
        <strain evidence="1">CtXBg1</strain>
    </source>
</reference>
<accession>A0A8S5SS08</accession>
<sequence>MALAKRRKPIETLPDWCLRRKDLPYSARVLLYFFLYNVNLRGRVTLTRLQEVSGLAYETLRRALKVLKLQGIIYQELTGPTRYDGYAYSLSIKRLKELGAPNVEEFFRGYKNER</sequence>
<protein>
    <submittedName>
        <fullName evidence="1">Winged helix-turn-helix domain protein</fullName>
    </submittedName>
</protein>
<proteinExistence type="predicted"/>